<organism evidence="2 3">
    <name type="scientific">Phytophthora nicotianae (strain INRA-310)</name>
    <name type="common">Phytophthora parasitica</name>
    <dbReference type="NCBI Taxonomy" id="761204"/>
    <lineage>
        <taxon>Eukaryota</taxon>
        <taxon>Sar</taxon>
        <taxon>Stramenopiles</taxon>
        <taxon>Oomycota</taxon>
        <taxon>Peronosporomycetes</taxon>
        <taxon>Peronosporales</taxon>
        <taxon>Peronosporaceae</taxon>
        <taxon>Phytophthora</taxon>
    </lineage>
</organism>
<evidence type="ECO:0000313" key="2">
    <source>
        <dbReference type="EMBL" id="ETN01345.1"/>
    </source>
</evidence>
<gene>
    <name evidence="2" type="ORF">PPTG_24105</name>
</gene>
<proteinExistence type="predicted"/>
<name>W2PMV0_PHYN3</name>
<feature type="compositionally biased region" description="Polar residues" evidence="1">
    <location>
        <begin position="48"/>
        <end position="61"/>
    </location>
</feature>
<evidence type="ECO:0000313" key="3">
    <source>
        <dbReference type="Proteomes" id="UP000018817"/>
    </source>
</evidence>
<feature type="compositionally biased region" description="Basic and acidic residues" evidence="1">
    <location>
        <begin position="74"/>
        <end position="88"/>
    </location>
</feature>
<feature type="region of interest" description="Disordered" evidence="1">
    <location>
        <begin position="1"/>
        <end position="115"/>
    </location>
</feature>
<sequence length="115" mass="13210">MRRREVSWLVIQSSHGPRLERRTWNGADDEGIKPTPDGQRRRHPETPNADQMMNAQDNSDPSALKHGRIPRMTQRPERVSDEYPEGRPRIPNADDFEWNTPNADGSPKYIPDTGP</sequence>
<dbReference type="AlphaFoldDB" id="W2PMV0"/>
<dbReference type="VEuPathDB" id="FungiDB:PPTG_24105"/>
<accession>W2PMV0</accession>
<dbReference type="RefSeq" id="XP_008913446.1">
    <property type="nucleotide sequence ID" value="XM_008915198.1"/>
</dbReference>
<reference evidence="2 3" key="2">
    <citation type="submission" date="2013-11" db="EMBL/GenBank/DDBJ databases">
        <title>The Genome Sequence of Phytophthora parasitica INRA-310.</title>
        <authorList>
            <consortium name="The Broad Institute Genomics Platform"/>
            <person name="Russ C."/>
            <person name="Tyler B."/>
            <person name="Panabieres F."/>
            <person name="Shan W."/>
            <person name="Tripathy S."/>
            <person name="Grunwald N."/>
            <person name="Machado M."/>
            <person name="Johnson C.S."/>
            <person name="Arredondo F."/>
            <person name="Hong C."/>
            <person name="Coffey M."/>
            <person name="Young S.K."/>
            <person name="Zeng Q."/>
            <person name="Gargeya S."/>
            <person name="Fitzgerald M."/>
            <person name="Abouelleil A."/>
            <person name="Alvarado L."/>
            <person name="Chapman S.B."/>
            <person name="Gainer-Dewar J."/>
            <person name="Goldberg J."/>
            <person name="Griggs A."/>
            <person name="Gujja S."/>
            <person name="Hansen M."/>
            <person name="Howarth C."/>
            <person name="Imamovic A."/>
            <person name="Ireland A."/>
            <person name="Larimer J."/>
            <person name="McCowan C."/>
            <person name="Murphy C."/>
            <person name="Pearson M."/>
            <person name="Poon T.W."/>
            <person name="Priest M."/>
            <person name="Roberts A."/>
            <person name="Saif S."/>
            <person name="Shea T."/>
            <person name="Sykes S."/>
            <person name="Wortman J."/>
            <person name="Nusbaum C."/>
            <person name="Birren B."/>
        </authorList>
    </citation>
    <scope>NUCLEOTIDE SEQUENCE [LARGE SCALE GENOMIC DNA]</scope>
    <source>
        <strain evidence="2 3">INRA-310</strain>
    </source>
</reference>
<protein>
    <submittedName>
        <fullName evidence="2">Uncharacterized protein</fullName>
    </submittedName>
</protein>
<reference evidence="3" key="1">
    <citation type="submission" date="2011-12" db="EMBL/GenBank/DDBJ databases">
        <authorList>
            <consortium name="The Broad Institute Genome Sequencing Platform"/>
            <person name="Russ C."/>
            <person name="Tyler B."/>
            <person name="Panabieres F."/>
            <person name="Shan W."/>
            <person name="Tripathy S."/>
            <person name="Grunwald N."/>
            <person name="Machado M."/>
            <person name="Young S.K."/>
            <person name="Zeng Q."/>
            <person name="Gargeya S."/>
            <person name="Fitzgerald M."/>
            <person name="Haas B."/>
            <person name="Abouelleil A."/>
            <person name="Alvarado L."/>
            <person name="Arachchi H.M."/>
            <person name="Berlin A."/>
            <person name="Chapman S.B."/>
            <person name="Gearin G."/>
            <person name="Goldberg J."/>
            <person name="Griggs A."/>
            <person name="Gujja S."/>
            <person name="Hansen M."/>
            <person name="Heiman D."/>
            <person name="Howarth C."/>
            <person name="Larimer J."/>
            <person name="Lui A."/>
            <person name="MacDonald P.J.P."/>
            <person name="McCowen C."/>
            <person name="Montmayeur A."/>
            <person name="Murphy C."/>
            <person name="Neiman D."/>
            <person name="Pearson M."/>
            <person name="Priest M."/>
            <person name="Roberts A."/>
            <person name="Saif S."/>
            <person name="Shea T."/>
            <person name="Sisk P."/>
            <person name="Stolte C."/>
            <person name="Sykes S."/>
            <person name="Wortman J."/>
            <person name="Nusbaum C."/>
            <person name="Birren B."/>
        </authorList>
    </citation>
    <scope>NUCLEOTIDE SEQUENCE [LARGE SCALE GENOMIC DNA]</scope>
    <source>
        <strain evidence="3">INRA-310</strain>
    </source>
</reference>
<dbReference type="Proteomes" id="UP000018817">
    <property type="component" value="Unassembled WGS sequence"/>
</dbReference>
<dbReference type="EMBL" id="KI669628">
    <property type="protein sequence ID" value="ETN01345.1"/>
    <property type="molecule type" value="Genomic_DNA"/>
</dbReference>
<evidence type="ECO:0000256" key="1">
    <source>
        <dbReference type="SAM" id="MobiDB-lite"/>
    </source>
</evidence>
<dbReference type="GeneID" id="20192704"/>